<organism evidence="3 4">
    <name type="scientific">Sporothrix curviconia</name>
    <dbReference type="NCBI Taxonomy" id="1260050"/>
    <lineage>
        <taxon>Eukaryota</taxon>
        <taxon>Fungi</taxon>
        <taxon>Dikarya</taxon>
        <taxon>Ascomycota</taxon>
        <taxon>Pezizomycotina</taxon>
        <taxon>Sordariomycetes</taxon>
        <taxon>Sordariomycetidae</taxon>
        <taxon>Ophiostomatales</taxon>
        <taxon>Ophiostomataceae</taxon>
        <taxon>Sporothrix</taxon>
    </lineage>
</organism>
<sequence>MARTGFFHHIGSFLLFAATILLLVATISAPVVNSISLLKVEVNDASSSGSNPALTFGTFGYCSINTGGADACSPKKVGYNPAAVVTAADVSTSFSTAAEDSTKALTRVMILHPIATGVAFIAFLLAVGAGVIGSFLGAFVSLITFIITAVALICDFVLFHTIKDHVNDSNSNATAKYGAAIWLVLVAAICSLLGTLVVFFSCCSARMHSQRHVSSSAKVDPAYVQPSRRRRFF</sequence>
<gene>
    <name evidence="3" type="ORF">SCUCBS95973_005058</name>
</gene>
<dbReference type="Proteomes" id="UP001642405">
    <property type="component" value="Unassembled WGS sequence"/>
</dbReference>
<dbReference type="InterPro" id="IPR009571">
    <property type="entry name" value="SUR7/Rim9-like_fungi"/>
</dbReference>
<keyword evidence="1" id="KW-0472">Membrane</keyword>
<proteinExistence type="predicted"/>
<keyword evidence="4" id="KW-1185">Reference proteome</keyword>
<keyword evidence="1" id="KW-0812">Transmembrane</keyword>
<evidence type="ECO:0000313" key="4">
    <source>
        <dbReference type="Proteomes" id="UP001642405"/>
    </source>
</evidence>
<dbReference type="Pfam" id="PF06687">
    <property type="entry name" value="SUR7"/>
    <property type="match status" value="1"/>
</dbReference>
<evidence type="ECO:0000256" key="1">
    <source>
        <dbReference type="SAM" id="Phobius"/>
    </source>
</evidence>
<feature type="transmembrane region" description="Helical" evidence="1">
    <location>
        <begin position="179"/>
        <end position="202"/>
    </location>
</feature>
<name>A0ABP0BVJ2_9PEZI</name>
<keyword evidence="1" id="KW-1133">Transmembrane helix</keyword>
<feature type="signal peptide" evidence="2">
    <location>
        <begin position="1"/>
        <end position="29"/>
    </location>
</feature>
<evidence type="ECO:0000256" key="2">
    <source>
        <dbReference type="SAM" id="SignalP"/>
    </source>
</evidence>
<evidence type="ECO:0008006" key="5">
    <source>
        <dbReference type="Google" id="ProtNLM"/>
    </source>
</evidence>
<dbReference type="InterPro" id="IPR051380">
    <property type="entry name" value="pH-response_reg_palI/RIM9"/>
</dbReference>
<feature type="transmembrane region" description="Helical" evidence="1">
    <location>
        <begin position="139"/>
        <end position="159"/>
    </location>
</feature>
<feature type="transmembrane region" description="Helical" evidence="1">
    <location>
        <begin position="110"/>
        <end position="132"/>
    </location>
</feature>
<evidence type="ECO:0000313" key="3">
    <source>
        <dbReference type="EMBL" id="CAK7223086.1"/>
    </source>
</evidence>
<dbReference type="PANTHER" id="PTHR28013:SF7">
    <property type="entry name" value="PALI-DOMAIN-CONTAINING PROTEIN"/>
    <property type="match status" value="1"/>
</dbReference>
<dbReference type="PANTHER" id="PTHR28013">
    <property type="entry name" value="PROTEIN DCV1-RELATED"/>
    <property type="match status" value="1"/>
</dbReference>
<keyword evidence="2" id="KW-0732">Signal</keyword>
<protein>
    <recommendedName>
        <fullName evidence="5">Pali-domain-containing protein</fullName>
    </recommendedName>
</protein>
<feature type="chain" id="PRO_5046456443" description="Pali-domain-containing protein" evidence="2">
    <location>
        <begin position="30"/>
        <end position="233"/>
    </location>
</feature>
<dbReference type="EMBL" id="CAWUHB010000026">
    <property type="protein sequence ID" value="CAK7223086.1"/>
    <property type="molecule type" value="Genomic_DNA"/>
</dbReference>
<reference evidence="3 4" key="1">
    <citation type="submission" date="2024-01" db="EMBL/GenBank/DDBJ databases">
        <authorList>
            <person name="Allen C."/>
            <person name="Tagirdzhanova G."/>
        </authorList>
    </citation>
    <scope>NUCLEOTIDE SEQUENCE [LARGE SCALE GENOMIC DNA]</scope>
</reference>
<dbReference type="Gene3D" id="1.20.140.150">
    <property type="match status" value="1"/>
</dbReference>
<comment type="caution">
    <text evidence="3">The sequence shown here is derived from an EMBL/GenBank/DDBJ whole genome shotgun (WGS) entry which is preliminary data.</text>
</comment>
<accession>A0ABP0BVJ2</accession>